<accession>A0ACC0PBJ1</accession>
<evidence type="ECO:0000313" key="2">
    <source>
        <dbReference type="Proteomes" id="UP001062846"/>
    </source>
</evidence>
<keyword evidence="2" id="KW-1185">Reference proteome</keyword>
<protein>
    <submittedName>
        <fullName evidence="1">Uncharacterized protein</fullName>
    </submittedName>
</protein>
<organism evidence="1 2">
    <name type="scientific">Rhododendron molle</name>
    <name type="common">Chinese azalea</name>
    <name type="synonym">Azalea mollis</name>
    <dbReference type="NCBI Taxonomy" id="49168"/>
    <lineage>
        <taxon>Eukaryota</taxon>
        <taxon>Viridiplantae</taxon>
        <taxon>Streptophyta</taxon>
        <taxon>Embryophyta</taxon>
        <taxon>Tracheophyta</taxon>
        <taxon>Spermatophyta</taxon>
        <taxon>Magnoliopsida</taxon>
        <taxon>eudicotyledons</taxon>
        <taxon>Gunneridae</taxon>
        <taxon>Pentapetalae</taxon>
        <taxon>asterids</taxon>
        <taxon>Ericales</taxon>
        <taxon>Ericaceae</taxon>
        <taxon>Ericoideae</taxon>
        <taxon>Rhodoreae</taxon>
        <taxon>Rhododendron</taxon>
    </lineage>
</organism>
<gene>
    <name evidence="1" type="ORF">RHMOL_Rhmol03G0044700</name>
</gene>
<comment type="caution">
    <text evidence="1">The sequence shown here is derived from an EMBL/GenBank/DDBJ whole genome shotgun (WGS) entry which is preliminary data.</text>
</comment>
<sequence length="340" mass="37204">MLGIPLPQRERERERECGCSAEMEFIICIFIALYSAEEGIHGAGSLTAIVTALRAVHVPMGLRSMASGKEDKEDIVREIPTAKIEAMGLDLNLLSSVRKLASEFNSLALPLNLLVNHATPFMFSKDEIELQFAINHLGKINLKKTVWRTPKEGRIVNASSRRLRYSYSEGIRLDQINGQSGKSSSYSSRDSLSSKGLLNHIAHVVTNTKNSPVWENQWNANCDVGMSGMRNEALSAVAFRDFKGKIVDGVVKPLTVSSVLARRAVSIGIGTETARVLALRAVHVPMGVRSMGSGKEVKDAQAIVKEIPTAKIEAMGLDLILLASVRKLASDRSSIHWVFL</sequence>
<reference evidence="1" key="1">
    <citation type="submission" date="2022-02" db="EMBL/GenBank/DDBJ databases">
        <title>Plant Genome Project.</title>
        <authorList>
            <person name="Zhang R.-G."/>
        </authorList>
    </citation>
    <scope>NUCLEOTIDE SEQUENCE</scope>
    <source>
        <strain evidence="1">AT1</strain>
    </source>
</reference>
<dbReference type="Proteomes" id="UP001062846">
    <property type="component" value="Chromosome 3"/>
</dbReference>
<dbReference type="EMBL" id="CM046390">
    <property type="protein sequence ID" value="KAI8562559.1"/>
    <property type="molecule type" value="Genomic_DNA"/>
</dbReference>
<proteinExistence type="predicted"/>
<name>A0ACC0PBJ1_RHOML</name>
<evidence type="ECO:0000313" key="1">
    <source>
        <dbReference type="EMBL" id="KAI8562559.1"/>
    </source>
</evidence>